<keyword evidence="1" id="KW-0863">Zinc-finger</keyword>
<keyword evidence="1" id="KW-0862">Zinc</keyword>
<sequence>MKHARSENSIDGVNFHTLLRLRTNFESEWINGRFWRWQVYHTPQGYPTTNNPCEVFNAVIKAFVQRRRFHMRLLLQRLMVLIETLELKKPVTPSYVAVTTSELVTEATEIINSKQIIVTKTNLHRTVCVKKLRIPASQEVITYSAGTISDFAAAFGDSADMVAAEPSRMELTVPVMEEHTPEMQVVEGNEGVTQNGRLHPSIAENEIDAISAREQQLETKAVKWSMHRAHRLGMPDQGWIVDLDRRVCGCKYFSKMLTCAHIIVAERSLGLGVNRYDPTAKLKNRVQRKKLIKSKKANVNKNKDKQNHRVDSVTIGRPPKSASVLNVQFILN</sequence>
<keyword evidence="4" id="KW-1185">Reference proteome</keyword>
<dbReference type="PROSITE" id="PS50966">
    <property type="entry name" value="ZF_SWIM"/>
    <property type="match status" value="1"/>
</dbReference>
<dbReference type="InterPro" id="IPR007527">
    <property type="entry name" value="Znf_SWIM"/>
</dbReference>
<gene>
    <name evidence="3" type="ORF">Pfra01_001198500</name>
</gene>
<accession>A0A9W6XJ72</accession>
<dbReference type="Proteomes" id="UP001165121">
    <property type="component" value="Unassembled WGS sequence"/>
</dbReference>
<proteinExistence type="predicted"/>
<evidence type="ECO:0000256" key="1">
    <source>
        <dbReference type="PROSITE-ProRule" id="PRU00325"/>
    </source>
</evidence>
<protein>
    <submittedName>
        <fullName evidence="3">Unnamed protein product</fullName>
    </submittedName>
</protein>
<comment type="caution">
    <text evidence="3">The sequence shown here is derived from an EMBL/GenBank/DDBJ whole genome shotgun (WGS) entry which is preliminary data.</text>
</comment>
<reference evidence="3" key="1">
    <citation type="submission" date="2023-04" db="EMBL/GenBank/DDBJ databases">
        <title>Phytophthora fragariaefolia NBRC 109709.</title>
        <authorList>
            <person name="Ichikawa N."/>
            <person name="Sato H."/>
            <person name="Tonouchi N."/>
        </authorList>
    </citation>
    <scope>NUCLEOTIDE SEQUENCE</scope>
    <source>
        <strain evidence="3">NBRC 109709</strain>
    </source>
</reference>
<dbReference type="EMBL" id="BSXT01001190">
    <property type="protein sequence ID" value="GMF39820.1"/>
    <property type="molecule type" value="Genomic_DNA"/>
</dbReference>
<name>A0A9W6XJ72_9STRA</name>
<evidence type="ECO:0000313" key="3">
    <source>
        <dbReference type="EMBL" id="GMF39820.1"/>
    </source>
</evidence>
<evidence type="ECO:0000259" key="2">
    <source>
        <dbReference type="PROSITE" id="PS50966"/>
    </source>
</evidence>
<feature type="domain" description="SWIM-type" evidence="2">
    <location>
        <begin position="239"/>
        <end position="270"/>
    </location>
</feature>
<dbReference type="OrthoDB" id="10571913at2759"/>
<keyword evidence="1" id="KW-0479">Metal-binding</keyword>
<dbReference type="GO" id="GO:0008270">
    <property type="term" value="F:zinc ion binding"/>
    <property type="evidence" value="ECO:0007669"/>
    <property type="project" value="UniProtKB-KW"/>
</dbReference>
<dbReference type="AlphaFoldDB" id="A0A9W6XJ72"/>
<evidence type="ECO:0000313" key="4">
    <source>
        <dbReference type="Proteomes" id="UP001165121"/>
    </source>
</evidence>
<organism evidence="3 4">
    <name type="scientific">Phytophthora fragariaefolia</name>
    <dbReference type="NCBI Taxonomy" id="1490495"/>
    <lineage>
        <taxon>Eukaryota</taxon>
        <taxon>Sar</taxon>
        <taxon>Stramenopiles</taxon>
        <taxon>Oomycota</taxon>
        <taxon>Peronosporomycetes</taxon>
        <taxon>Peronosporales</taxon>
        <taxon>Peronosporaceae</taxon>
        <taxon>Phytophthora</taxon>
    </lineage>
</organism>